<reference evidence="1" key="1">
    <citation type="submission" date="2020-03" db="EMBL/GenBank/DDBJ databases">
        <authorList>
            <person name="He L."/>
        </authorList>
    </citation>
    <scope>NUCLEOTIDE SEQUENCE</scope>
    <source>
        <strain evidence="1">CkLH20</strain>
    </source>
</reference>
<organism evidence="1 2">
    <name type="scientific">Colletotrichum karsti</name>
    <dbReference type="NCBI Taxonomy" id="1095194"/>
    <lineage>
        <taxon>Eukaryota</taxon>
        <taxon>Fungi</taxon>
        <taxon>Dikarya</taxon>
        <taxon>Ascomycota</taxon>
        <taxon>Pezizomycotina</taxon>
        <taxon>Sordariomycetes</taxon>
        <taxon>Hypocreomycetidae</taxon>
        <taxon>Glomerellales</taxon>
        <taxon>Glomerellaceae</taxon>
        <taxon>Colletotrichum</taxon>
        <taxon>Colletotrichum boninense species complex</taxon>
    </lineage>
</organism>
<proteinExistence type="predicted"/>
<reference evidence="1" key="2">
    <citation type="submission" date="2020-11" db="EMBL/GenBank/DDBJ databases">
        <title>Whole genome sequencing of Colletotrichum sp.</title>
        <authorList>
            <person name="Li H."/>
        </authorList>
    </citation>
    <scope>NUCLEOTIDE SEQUENCE</scope>
    <source>
        <strain evidence="1">CkLH20</strain>
    </source>
</reference>
<dbReference type="GeneID" id="62161985"/>
<evidence type="ECO:0008006" key="3">
    <source>
        <dbReference type="Google" id="ProtNLM"/>
    </source>
</evidence>
<gene>
    <name evidence="1" type="ORF">CkaCkLH20_06194</name>
</gene>
<protein>
    <recommendedName>
        <fullName evidence="3">SnoaL-like domain-containing protein</fullName>
    </recommendedName>
</protein>
<dbReference type="InterPro" id="IPR032710">
    <property type="entry name" value="NTF2-like_dom_sf"/>
</dbReference>
<evidence type="ECO:0000313" key="2">
    <source>
        <dbReference type="Proteomes" id="UP000781932"/>
    </source>
</evidence>
<comment type="caution">
    <text evidence="1">The sequence shown here is derived from an EMBL/GenBank/DDBJ whole genome shotgun (WGS) entry which is preliminary data.</text>
</comment>
<dbReference type="AlphaFoldDB" id="A0A9P6I707"/>
<name>A0A9P6I707_9PEZI</name>
<keyword evidence="2" id="KW-1185">Reference proteome</keyword>
<accession>A0A9P6I707</accession>
<sequence>MSASDSSLTAVYEAIEKTLNEFLLGYEKATAHNDTSYLSTTLTPDCKRRFLPESFLKSQGAPGDFATDNKTYEEMFSKHLPVHATHKTEIKNVTIDAWKKKAAATTVFHCKYSDGEPLLMEFGWFLSFTDDGTKVNEVWEVIDSMEAPKFEEKSKRLLEELEAKK</sequence>
<evidence type="ECO:0000313" key="1">
    <source>
        <dbReference type="EMBL" id="KAF9876251.1"/>
    </source>
</evidence>
<dbReference type="RefSeq" id="XP_038745712.1">
    <property type="nucleotide sequence ID" value="XM_038888911.1"/>
</dbReference>
<dbReference type="SUPFAM" id="SSF54427">
    <property type="entry name" value="NTF2-like"/>
    <property type="match status" value="1"/>
</dbReference>
<dbReference type="OrthoDB" id="3758478at2759"/>
<dbReference type="EMBL" id="JAATWM020000018">
    <property type="protein sequence ID" value="KAF9876251.1"/>
    <property type="molecule type" value="Genomic_DNA"/>
</dbReference>
<dbReference type="Proteomes" id="UP000781932">
    <property type="component" value="Unassembled WGS sequence"/>
</dbReference>